<accession>A0A1B6FDH2</accession>
<dbReference type="PANTHER" id="PTHR11709">
    <property type="entry name" value="MULTI-COPPER OXIDASE"/>
    <property type="match status" value="1"/>
</dbReference>
<feature type="domain" description="Plastocyanin-like" evidence="8">
    <location>
        <begin position="104"/>
        <end position="210"/>
    </location>
</feature>
<dbReference type="Pfam" id="PF07732">
    <property type="entry name" value="Cu-oxidase_3"/>
    <property type="match status" value="1"/>
</dbReference>
<evidence type="ECO:0000259" key="7">
    <source>
        <dbReference type="Pfam" id="PF07731"/>
    </source>
</evidence>
<dbReference type="Gene3D" id="2.60.40.420">
    <property type="entry name" value="Cupredoxins - blue copper proteins"/>
    <property type="match status" value="3"/>
</dbReference>
<keyword evidence="4" id="KW-0186">Copper</keyword>
<dbReference type="AlphaFoldDB" id="A0A1B6FDH2"/>
<sequence>RLVVRLNTMLYSNHVLVWFFRCSVFVGLLSAVVTVIYFTPFPELQHASCLRPCHELDWPMICRVKIVLEMSTVASRGRTACLHNATGADCGLAGTGGGACVLSGASHIKVLTANGLLPGPSLQVCEKDILVVDVVNRVAGSAMTVHWRGQTQRETPYMDGAAMVTQCPVNSFTTFQYKFRADNPGTHLWQVQTGNDGLDALFGALIVRQSAKQDPHHDLYDEDEHFVLISELPTADVSLGPASLLINGKPFGQNSQDVVSHLNVTANRRHRLRIAYAVTSLSCPISVAVESHSLLIIALDGHPIQPVAAESIRLAPGERVDAVLTADQEAGDYQLTAHTGISCPVRADASALLSYQSQQPQSPLPIIHHQPHQVKGLSTVGDIECGAVGSTALVCLPKIRSLTKLPQELMADRLDYTLYLPFDFVKPTPRSAFDDPMVVPRFNNVTFMFPSSPLLSQPGSVEPEMVCSAESRLAHCDNTQVCECVHIINIPLHTPVELVLIDQGSAGEHVFHIHGYSVHVVGTAAKGLGRRNLAEIRQLDRQGHLLSRNLLDPVVKDTVSVPAGGVVAVRFTADNPGYWLLHDERPAYWARGLGVILHVGGPDDVPPVPKDFPTCGSWVGPEFFLV</sequence>
<dbReference type="GO" id="GO:0005886">
    <property type="term" value="C:plasma membrane"/>
    <property type="evidence" value="ECO:0007669"/>
    <property type="project" value="TreeGrafter"/>
</dbReference>
<dbReference type="SUPFAM" id="SSF49503">
    <property type="entry name" value="Cupredoxins"/>
    <property type="match status" value="3"/>
</dbReference>
<protein>
    <recommendedName>
        <fullName evidence="10">Plastocyanin-like domain-containing protein</fullName>
    </recommendedName>
</protein>
<keyword evidence="3" id="KW-0560">Oxidoreductase</keyword>
<dbReference type="InterPro" id="IPR008972">
    <property type="entry name" value="Cupredoxin"/>
</dbReference>
<dbReference type="GO" id="GO:0006826">
    <property type="term" value="P:iron ion transport"/>
    <property type="evidence" value="ECO:0007669"/>
    <property type="project" value="TreeGrafter"/>
</dbReference>
<comment type="similarity">
    <text evidence="1">Belongs to the multicopper oxidase family.</text>
</comment>
<feature type="domain" description="Plastocyanin-like" evidence="7">
    <location>
        <begin position="472"/>
        <end position="593"/>
    </location>
</feature>
<evidence type="ECO:0000256" key="2">
    <source>
        <dbReference type="ARBA" id="ARBA00022723"/>
    </source>
</evidence>
<dbReference type="GO" id="GO:0005507">
    <property type="term" value="F:copper ion binding"/>
    <property type="evidence" value="ECO:0007669"/>
    <property type="project" value="InterPro"/>
</dbReference>
<keyword evidence="2" id="KW-0479">Metal-binding</keyword>
<evidence type="ECO:0000256" key="5">
    <source>
        <dbReference type="SAM" id="Phobius"/>
    </source>
</evidence>
<gene>
    <name evidence="9" type="ORF">g.28638</name>
</gene>
<feature type="non-terminal residue" evidence="9">
    <location>
        <position position="1"/>
    </location>
</feature>
<dbReference type="CDD" id="cd13905">
    <property type="entry name" value="CuRO_3_tcLLC2_insect_like"/>
    <property type="match status" value="1"/>
</dbReference>
<evidence type="ECO:0000313" key="9">
    <source>
        <dbReference type="EMBL" id="JAS48231.1"/>
    </source>
</evidence>
<organism evidence="9">
    <name type="scientific">Cuerna arida</name>
    <dbReference type="NCBI Taxonomy" id="1464854"/>
    <lineage>
        <taxon>Eukaryota</taxon>
        <taxon>Metazoa</taxon>
        <taxon>Ecdysozoa</taxon>
        <taxon>Arthropoda</taxon>
        <taxon>Hexapoda</taxon>
        <taxon>Insecta</taxon>
        <taxon>Pterygota</taxon>
        <taxon>Neoptera</taxon>
        <taxon>Paraneoptera</taxon>
        <taxon>Hemiptera</taxon>
        <taxon>Auchenorrhyncha</taxon>
        <taxon>Membracoidea</taxon>
        <taxon>Cicadellidae</taxon>
        <taxon>Cicadellinae</taxon>
        <taxon>Proconiini</taxon>
        <taxon>Cuerna</taxon>
    </lineage>
</organism>
<dbReference type="Pfam" id="PF00394">
    <property type="entry name" value="Cu-oxidase"/>
    <property type="match status" value="1"/>
</dbReference>
<keyword evidence="5" id="KW-0472">Membrane</keyword>
<dbReference type="InterPro" id="IPR011706">
    <property type="entry name" value="Cu-oxidase_C"/>
</dbReference>
<dbReference type="InterPro" id="IPR011707">
    <property type="entry name" value="Cu-oxidase-like_N"/>
</dbReference>
<dbReference type="InterPro" id="IPR045087">
    <property type="entry name" value="Cu-oxidase_fam"/>
</dbReference>
<keyword evidence="5" id="KW-1133">Transmembrane helix</keyword>
<dbReference type="InterPro" id="IPR001117">
    <property type="entry name" value="Cu-oxidase_2nd"/>
</dbReference>
<dbReference type="PANTHER" id="PTHR11709:SF394">
    <property type="entry name" value="FI03373P-RELATED"/>
    <property type="match status" value="1"/>
</dbReference>
<dbReference type="Pfam" id="PF07731">
    <property type="entry name" value="Cu-oxidase_2"/>
    <property type="match status" value="1"/>
</dbReference>
<dbReference type="GO" id="GO:0016491">
    <property type="term" value="F:oxidoreductase activity"/>
    <property type="evidence" value="ECO:0007669"/>
    <property type="project" value="UniProtKB-KW"/>
</dbReference>
<proteinExistence type="inferred from homology"/>
<evidence type="ECO:0000256" key="3">
    <source>
        <dbReference type="ARBA" id="ARBA00023002"/>
    </source>
</evidence>
<evidence type="ECO:0000259" key="8">
    <source>
        <dbReference type="Pfam" id="PF07732"/>
    </source>
</evidence>
<feature type="domain" description="Plastocyanin-like" evidence="6">
    <location>
        <begin position="218"/>
        <end position="356"/>
    </location>
</feature>
<evidence type="ECO:0008006" key="10">
    <source>
        <dbReference type="Google" id="ProtNLM"/>
    </source>
</evidence>
<name>A0A1B6FDH2_9HEMI</name>
<dbReference type="CDD" id="cd13858">
    <property type="entry name" value="CuRO_1_tcLCC2_insect_like"/>
    <property type="match status" value="1"/>
</dbReference>
<evidence type="ECO:0000259" key="6">
    <source>
        <dbReference type="Pfam" id="PF00394"/>
    </source>
</evidence>
<reference evidence="9" key="1">
    <citation type="submission" date="2015-11" db="EMBL/GenBank/DDBJ databases">
        <title>De novo transcriptome assembly of four potential Pierce s Disease insect vectors from Arizona vineyards.</title>
        <authorList>
            <person name="Tassone E.E."/>
        </authorList>
    </citation>
    <scope>NUCLEOTIDE SEQUENCE</scope>
</reference>
<evidence type="ECO:0000256" key="1">
    <source>
        <dbReference type="ARBA" id="ARBA00010609"/>
    </source>
</evidence>
<evidence type="ECO:0000256" key="4">
    <source>
        <dbReference type="ARBA" id="ARBA00023008"/>
    </source>
</evidence>
<keyword evidence="5" id="KW-0812">Transmembrane</keyword>
<dbReference type="EMBL" id="GECZ01021538">
    <property type="protein sequence ID" value="JAS48231.1"/>
    <property type="molecule type" value="Transcribed_RNA"/>
</dbReference>
<feature type="transmembrane region" description="Helical" evidence="5">
    <location>
        <begin position="15"/>
        <end position="38"/>
    </location>
</feature>